<evidence type="ECO:0000256" key="1">
    <source>
        <dbReference type="SAM" id="SignalP"/>
    </source>
</evidence>
<feature type="chain" id="PRO_5045416630" evidence="1">
    <location>
        <begin position="20"/>
        <end position="419"/>
    </location>
</feature>
<gene>
    <name evidence="2" type="ORF">ACFORL_12165</name>
</gene>
<feature type="signal peptide" evidence="1">
    <location>
        <begin position="1"/>
        <end position="19"/>
    </location>
</feature>
<dbReference type="PANTHER" id="PTHR38477:SF1">
    <property type="entry name" value="MUREIN L,D-TRANSPEPTIDASE CATALYTIC DOMAIN FAMILY PROTEIN"/>
    <property type="match status" value="1"/>
</dbReference>
<name>A0ABV8CHY3_9GAMM</name>
<accession>A0ABV8CHY3</accession>
<dbReference type="RefSeq" id="WP_382344414.1">
    <property type="nucleotide sequence ID" value="NZ_JBHSAB010000029.1"/>
</dbReference>
<organism evidence="2 3">
    <name type="scientific">Legionella dresdenensis</name>
    <dbReference type="NCBI Taxonomy" id="450200"/>
    <lineage>
        <taxon>Bacteria</taxon>
        <taxon>Pseudomonadati</taxon>
        <taxon>Pseudomonadota</taxon>
        <taxon>Gammaproteobacteria</taxon>
        <taxon>Legionellales</taxon>
        <taxon>Legionellaceae</taxon>
        <taxon>Legionella</taxon>
    </lineage>
</organism>
<evidence type="ECO:0000313" key="3">
    <source>
        <dbReference type="Proteomes" id="UP001595758"/>
    </source>
</evidence>
<dbReference type="PANTHER" id="PTHR38477">
    <property type="entry name" value="HYPOTHETICAL EXPORTED PROTEIN"/>
    <property type="match status" value="1"/>
</dbReference>
<proteinExistence type="predicted"/>
<keyword evidence="3" id="KW-1185">Reference proteome</keyword>
<dbReference type="EMBL" id="JBHSAB010000029">
    <property type="protein sequence ID" value="MFC3909827.1"/>
    <property type="molecule type" value="Genomic_DNA"/>
</dbReference>
<sequence length="419" mass="48158">MRKSLLLLLTVASTCFSQPAPENNQSSDLISLAHQVFDKFINYTFDEYLYVKPPQEPFSDISAMLHEQGGNLSDAVINKVITTLKCTNQYNVNHNNILTVIDYSLPSREKRLWIFDLKQKKLLFHTYVSHGIKSGALLSSFFSNKYDSKASSIGVYKTEQTYYGRDGLSLRLSGLERGFNDNAMNRYIVMHGGWYVDEGFIKRYGRAGRSWGCPAVPEYLTKDIINTIKDHSLFVVYYPSDNWFAKSRFLNCNKLADNQNNNGLLSDPSTVAIEEHRDYIVFTDMNKNSRREENESIIVMAADNYEQAFKRRAPLERMLRRQINHSEYIALSTVELEHLVSANNDSLRDLHFVIPVIKLNRGYYETEMHFVPLGKIKEVRLNQPSSASENKPGNYTVLLEGKPVINLKSTNQFIRWLGL</sequence>
<keyword evidence="1" id="KW-0732">Signal</keyword>
<reference evidence="3" key="1">
    <citation type="journal article" date="2019" name="Int. J. Syst. Evol. Microbiol.">
        <title>The Global Catalogue of Microorganisms (GCM) 10K type strain sequencing project: providing services to taxonomists for standard genome sequencing and annotation.</title>
        <authorList>
            <consortium name="The Broad Institute Genomics Platform"/>
            <consortium name="The Broad Institute Genome Sequencing Center for Infectious Disease"/>
            <person name="Wu L."/>
            <person name="Ma J."/>
        </authorList>
    </citation>
    <scope>NUCLEOTIDE SEQUENCE [LARGE SCALE GENOMIC DNA]</scope>
    <source>
        <strain evidence="3">CCUG 59858</strain>
    </source>
</reference>
<dbReference type="Proteomes" id="UP001595758">
    <property type="component" value="Unassembled WGS sequence"/>
</dbReference>
<dbReference type="Pfam" id="PF13645">
    <property type="entry name" value="YkuD_2"/>
    <property type="match status" value="1"/>
</dbReference>
<evidence type="ECO:0000313" key="2">
    <source>
        <dbReference type="EMBL" id="MFC3909827.1"/>
    </source>
</evidence>
<comment type="caution">
    <text evidence="2">The sequence shown here is derived from an EMBL/GenBank/DDBJ whole genome shotgun (WGS) entry which is preliminary data.</text>
</comment>
<protein>
    <submittedName>
        <fullName evidence="2">Murein L,D-transpeptidase catalytic domain family protein</fullName>
    </submittedName>
</protein>
<dbReference type="InterPro" id="IPR032676">
    <property type="entry name" value="YkuD_2"/>
</dbReference>